<dbReference type="Proteomes" id="UP001432099">
    <property type="component" value="Chromosome"/>
</dbReference>
<dbReference type="Gene3D" id="3.40.50.1820">
    <property type="entry name" value="alpha/beta hydrolase"/>
    <property type="match status" value="1"/>
</dbReference>
<dbReference type="PANTHER" id="PTHR43798:SF33">
    <property type="entry name" value="HYDROLASE, PUTATIVE (AFU_ORTHOLOGUE AFUA_2G14860)-RELATED"/>
    <property type="match status" value="1"/>
</dbReference>
<dbReference type="SUPFAM" id="SSF53474">
    <property type="entry name" value="alpha/beta-Hydrolases"/>
    <property type="match status" value="1"/>
</dbReference>
<name>A0ABM8II62_9FIRM</name>
<dbReference type="InterPro" id="IPR029058">
    <property type="entry name" value="AB_hydrolase_fold"/>
</dbReference>
<proteinExistence type="predicted"/>
<organism evidence="2 3">
    <name type="scientific">Turicibacter faecis</name>
    <dbReference type="NCBI Taxonomy" id="2963365"/>
    <lineage>
        <taxon>Bacteria</taxon>
        <taxon>Bacillati</taxon>
        <taxon>Bacillota</taxon>
        <taxon>Erysipelotrichia</taxon>
        <taxon>Erysipelotrichales</taxon>
        <taxon>Turicibacteraceae</taxon>
        <taxon>Turicibacter</taxon>
    </lineage>
</organism>
<protein>
    <submittedName>
        <fullName evidence="2">Alpha/beta hydrolase</fullName>
    </submittedName>
</protein>
<feature type="domain" description="AB hydrolase-1" evidence="1">
    <location>
        <begin position="22"/>
        <end position="235"/>
    </location>
</feature>
<keyword evidence="2" id="KW-0378">Hydrolase</keyword>
<reference evidence="2" key="1">
    <citation type="journal article" date="2024" name="Int. J. Syst. Evol. Microbiol.">
        <title>Turicibacter faecis sp. nov., isolated from faeces of heart failure mouse model.</title>
        <authorList>
            <person name="Imamura Y."/>
            <person name="Motooka D."/>
            <person name="Nakajima Y."/>
            <person name="Ito S."/>
            <person name="Kitakaze M."/>
            <person name="Iida T."/>
            <person name="Nakamura S."/>
        </authorList>
    </citation>
    <scope>NUCLEOTIDE SEQUENCE</scope>
    <source>
        <strain evidence="2">TC023</strain>
    </source>
</reference>
<dbReference type="PANTHER" id="PTHR43798">
    <property type="entry name" value="MONOACYLGLYCEROL LIPASE"/>
    <property type="match status" value="1"/>
</dbReference>
<dbReference type="Pfam" id="PF12697">
    <property type="entry name" value="Abhydrolase_6"/>
    <property type="match status" value="1"/>
</dbReference>
<accession>A0ABM8II62</accession>
<keyword evidence="3" id="KW-1185">Reference proteome</keyword>
<gene>
    <name evidence="2" type="ORF">T23_10250</name>
</gene>
<evidence type="ECO:0000313" key="3">
    <source>
        <dbReference type="Proteomes" id="UP001432099"/>
    </source>
</evidence>
<evidence type="ECO:0000259" key="1">
    <source>
        <dbReference type="Pfam" id="PF12697"/>
    </source>
</evidence>
<evidence type="ECO:0000313" key="2">
    <source>
        <dbReference type="EMBL" id="BEH90923.1"/>
    </source>
</evidence>
<sequence length="268" mass="30250">MVNGEDEMLVFDEYGNWENPTLLLLHGAGVLDTFSAQYEAFNDYHLVVPHLSGAGESAHLPYEPKQMVAELIALMDHLSKEKIGVMGHSLGAQLALLLVTTCPERFAFAIFLSAWVNPSAWRVKMYESVAPLGAKWLHLKWAIRLQGTYWHLTQQQIAYMCKYSQHITPAVYRSFFQHTVVLADLLEYDTLSLPMLAICGDQEIRAMKESLRLLAKNPYCQTIILKRAGHDFVMKKATELHPVLRTFISATMQGQEASKGGWSHEATL</sequence>
<dbReference type="GO" id="GO:0016787">
    <property type="term" value="F:hydrolase activity"/>
    <property type="evidence" value="ECO:0007669"/>
    <property type="project" value="UniProtKB-KW"/>
</dbReference>
<dbReference type="EMBL" id="AP028127">
    <property type="protein sequence ID" value="BEH90923.1"/>
    <property type="molecule type" value="Genomic_DNA"/>
</dbReference>
<dbReference type="InterPro" id="IPR050266">
    <property type="entry name" value="AB_hydrolase_sf"/>
</dbReference>
<dbReference type="InterPro" id="IPR000073">
    <property type="entry name" value="AB_hydrolase_1"/>
</dbReference>